<dbReference type="InterPro" id="IPR012347">
    <property type="entry name" value="Ferritin-like"/>
</dbReference>
<dbReference type="CDD" id="cd01045">
    <property type="entry name" value="Ferritin_like_AB"/>
    <property type="match status" value="1"/>
</dbReference>
<proteinExistence type="predicted"/>
<dbReference type="InterPro" id="IPR009078">
    <property type="entry name" value="Ferritin-like_SF"/>
</dbReference>
<dbReference type="GO" id="GO:0046872">
    <property type="term" value="F:metal ion binding"/>
    <property type="evidence" value="ECO:0007669"/>
    <property type="project" value="InterPro"/>
</dbReference>
<name>A0A3B0ZJS2_9ZZZZ</name>
<dbReference type="PANTHER" id="PTHR33531:SF7">
    <property type="entry name" value="HYPOTHETICAL MEMBRANE PROTEIN, CONSERVED"/>
    <property type="match status" value="1"/>
</dbReference>
<dbReference type="EMBL" id="UOFK01000264">
    <property type="protein sequence ID" value="VAW81564.1"/>
    <property type="molecule type" value="Genomic_DNA"/>
</dbReference>
<evidence type="ECO:0000259" key="1">
    <source>
        <dbReference type="Pfam" id="PF02915"/>
    </source>
</evidence>
<dbReference type="Gene3D" id="1.20.1260.10">
    <property type="match status" value="1"/>
</dbReference>
<dbReference type="GO" id="GO:0016491">
    <property type="term" value="F:oxidoreductase activity"/>
    <property type="evidence" value="ECO:0007669"/>
    <property type="project" value="InterPro"/>
</dbReference>
<feature type="domain" description="Rubrerythrin diiron-binding" evidence="1">
    <location>
        <begin position="12"/>
        <end position="150"/>
    </location>
</feature>
<accession>A0A3B0ZJS2</accession>
<dbReference type="Pfam" id="PF02915">
    <property type="entry name" value="Rubrerythrin"/>
    <property type="match status" value="1"/>
</dbReference>
<dbReference type="SUPFAM" id="SSF47240">
    <property type="entry name" value="Ferritin-like"/>
    <property type="match status" value="1"/>
</dbReference>
<reference evidence="2" key="1">
    <citation type="submission" date="2018-06" db="EMBL/GenBank/DDBJ databases">
        <authorList>
            <person name="Zhirakovskaya E."/>
        </authorList>
    </citation>
    <scope>NUCLEOTIDE SEQUENCE</scope>
</reference>
<sequence length="160" mass="18384">MNREFADLSAREVLALAISIEHRNADCYRDWSMRFKTYDLEISNLLNDLAGEEASHESYLTDYYRNRYDDDPFDVGPALVRAGQEIPSIPDDHYFVESSATARAILEAVMSVEVRAHQFYENIIAACNDPELSELYHVLLSFEADHVTLMEKRLSRMALS</sequence>
<protein>
    <recommendedName>
        <fullName evidence="1">Rubrerythrin diiron-binding domain-containing protein</fullName>
    </recommendedName>
</protein>
<organism evidence="2">
    <name type="scientific">hydrothermal vent metagenome</name>
    <dbReference type="NCBI Taxonomy" id="652676"/>
    <lineage>
        <taxon>unclassified sequences</taxon>
        <taxon>metagenomes</taxon>
        <taxon>ecological metagenomes</taxon>
    </lineage>
</organism>
<dbReference type="AlphaFoldDB" id="A0A3B0ZJS2"/>
<dbReference type="PANTHER" id="PTHR33531">
    <property type="entry name" value="RUBRERYTHRIN SUBFAMILY"/>
    <property type="match status" value="1"/>
</dbReference>
<evidence type="ECO:0000313" key="2">
    <source>
        <dbReference type="EMBL" id="VAW81564.1"/>
    </source>
</evidence>
<gene>
    <name evidence="2" type="ORF">MNBD_GAMMA13-1012</name>
</gene>
<dbReference type="InterPro" id="IPR003251">
    <property type="entry name" value="Rr_diiron-bd_dom"/>
</dbReference>